<reference evidence="3 4" key="1">
    <citation type="journal article" date="2019" name="New Phytol.">
        <title>Comparative genomics reveals unique wood-decay strategies and fruiting body development in the Schizophyllaceae.</title>
        <authorList>
            <person name="Almasi E."/>
            <person name="Sahu N."/>
            <person name="Krizsan K."/>
            <person name="Balint B."/>
            <person name="Kovacs G.M."/>
            <person name="Kiss B."/>
            <person name="Cseklye J."/>
            <person name="Drula E."/>
            <person name="Henrissat B."/>
            <person name="Nagy I."/>
            <person name="Chovatia M."/>
            <person name="Adam C."/>
            <person name="LaButti K."/>
            <person name="Lipzen A."/>
            <person name="Riley R."/>
            <person name="Grigoriev I.V."/>
            <person name="Nagy L.G."/>
        </authorList>
    </citation>
    <scope>NUCLEOTIDE SEQUENCE [LARGE SCALE GENOMIC DNA]</scope>
    <source>
        <strain evidence="3 4">NL-1724</strain>
    </source>
</reference>
<evidence type="ECO:0000313" key="3">
    <source>
        <dbReference type="EMBL" id="TRM64678.1"/>
    </source>
</evidence>
<evidence type="ECO:0000256" key="1">
    <source>
        <dbReference type="SAM" id="Coils"/>
    </source>
</evidence>
<dbReference type="Proteomes" id="UP000320762">
    <property type="component" value="Unassembled WGS sequence"/>
</dbReference>
<keyword evidence="1" id="KW-0175">Coiled coil</keyword>
<accession>A0A550CIP7</accession>
<organism evidence="3 4">
    <name type="scientific">Schizophyllum amplum</name>
    <dbReference type="NCBI Taxonomy" id="97359"/>
    <lineage>
        <taxon>Eukaryota</taxon>
        <taxon>Fungi</taxon>
        <taxon>Dikarya</taxon>
        <taxon>Basidiomycota</taxon>
        <taxon>Agaricomycotina</taxon>
        <taxon>Agaricomycetes</taxon>
        <taxon>Agaricomycetidae</taxon>
        <taxon>Agaricales</taxon>
        <taxon>Schizophyllaceae</taxon>
        <taxon>Schizophyllum</taxon>
    </lineage>
</organism>
<name>A0A550CIP7_9AGAR</name>
<dbReference type="OrthoDB" id="2505473at2759"/>
<feature type="compositionally biased region" description="Basic residues" evidence="2">
    <location>
        <begin position="18"/>
        <end position="27"/>
    </location>
</feature>
<dbReference type="AlphaFoldDB" id="A0A550CIP7"/>
<feature type="compositionally biased region" description="Acidic residues" evidence="2">
    <location>
        <begin position="90"/>
        <end position="108"/>
    </location>
</feature>
<feature type="region of interest" description="Disordered" evidence="2">
    <location>
        <begin position="187"/>
        <end position="240"/>
    </location>
</feature>
<gene>
    <name evidence="3" type="ORF">BD626DRAFT_556661</name>
</gene>
<comment type="caution">
    <text evidence="3">The sequence shown here is derived from an EMBL/GenBank/DDBJ whole genome shotgun (WGS) entry which is preliminary data.</text>
</comment>
<feature type="region of interest" description="Disordered" evidence="2">
    <location>
        <begin position="1"/>
        <end position="135"/>
    </location>
</feature>
<dbReference type="EMBL" id="VDMD01000006">
    <property type="protein sequence ID" value="TRM64678.1"/>
    <property type="molecule type" value="Genomic_DNA"/>
</dbReference>
<evidence type="ECO:0000313" key="4">
    <source>
        <dbReference type="Proteomes" id="UP000320762"/>
    </source>
</evidence>
<evidence type="ECO:0000256" key="2">
    <source>
        <dbReference type="SAM" id="MobiDB-lite"/>
    </source>
</evidence>
<proteinExistence type="predicted"/>
<keyword evidence="4" id="KW-1185">Reference proteome</keyword>
<feature type="coiled-coil region" evidence="1">
    <location>
        <begin position="152"/>
        <end position="179"/>
    </location>
</feature>
<feature type="compositionally biased region" description="Low complexity" evidence="2">
    <location>
        <begin position="52"/>
        <end position="61"/>
    </location>
</feature>
<sequence length="240" mass="26498">MSEPTTSAPTSRGTGRGARSRGSHKPRGGFGKSLRARGRGGRGRPAQFGTRLLLEGEAPLTPEEEEAAAAELKKYNRRQLGTNADRYKEEEPELDSDGEPILEPEVDISELLSKQKLDESGGGPVYERQEDEDDVDRTVAHIGSGRTAQSDARKGKVQAVEWDEELEELQREKAAFEATRELKSRFKARPDRLQGKPIVPKSRGKEMVTGSDYINAPALPNEAPRGEKEQMEDFLDDLLG</sequence>
<protein>
    <submittedName>
        <fullName evidence="3">Uncharacterized protein</fullName>
    </submittedName>
</protein>